<evidence type="ECO:0000313" key="2">
    <source>
        <dbReference type="Proteomes" id="UP000321436"/>
    </source>
</evidence>
<gene>
    <name evidence="1" type="ORF">CCY01nite_49500</name>
</gene>
<reference evidence="1 2" key="1">
    <citation type="submission" date="2019-07" db="EMBL/GenBank/DDBJ databases">
        <title>Whole genome shotgun sequence of Chitinophaga cymbidii NBRC 109752.</title>
        <authorList>
            <person name="Hosoyama A."/>
            <person name="Uohara A."/>
            <person name="Ohji S."/>
            <person name="Ichikawa N."/>
        </authorList>
    </citation>
    <scope>NUCLEOTIDE SEQUENCE [LARGE SCALE GENOMIC DNA]</scope>
    <source>
        <strain evidence="1 2">NBRC 109752</strain>
    </source>
</reference>
<dbReference type="EMBL" id="BKAU01000007">
    <property type="protein sequence ID" value="GEP98690.1"/>
    <property type="molecule type" value="Genomic_DNA"/>
</dbReference>
<proteinExistence type="predicted"/>
<sequence>MYMEYSKIRELLDKYWECETSLAEEAHLRDFYAHHHGELPPDLREAAPLFQYYHAAEADTMPELFTDGPAPWETATVIVRPFWHSWMKYAAVLLMAAGLGYSVFSFQQRRDDPQDTYAFRDTYSDPKLAYQETQRALQILSKNLNKGKEQMEKLSYFHDATEMIQGKNN</sequence>
<organism evidence="1 2">
    <name type="scientific">Chitinophaga cymbidii</name>
    <dbReference type="NCBI Taxonomy" id="1096750"/>
    <lineage>
        <taxon>Bacteria</taxon>
        <taxon>Pseudomonadati</taxon>
        <taxon>Bacteroidota</taxon>
        <taxon>Chitinophagia</taxon>
        <taxon>Chitinophagales</taxon>
        <taxon>Chitinophagaceae</taxon>
        <taxon>Chitinophaga</taxon>
    </lineage>
</organism>
<comment type="caution">
    <text evidence="1">The sequence shown here is derived from an EMBL/GenBank/DDBJ whole genome shotgun (WGS) entry which is preliminary data.</text>
</comment>
<dbReference type="AlphaFoldDB" id="A0A512RSL2"/>
<keyword evidence="2" id="KW-1185">Reference proteome</keyword>
<evidence type="ECO:0000313" key="1">
    <source>
        <dbReference type="EMBL" id="GEP98690.1"/>
    </source>
</evidence>
<dbReference type="Proteomes" id="UP000321436">
    <property type="component" value="Unassembled WGS sequence"/>
</dbReference>
<accession>A0A512RSL2</accession>
<name>A0A512RSL2_9BACT</name>
<protein>
    <submittedName>
        <fullName evidence="1">Uncharacterized protein</fullName>
    </submittedName>
</protein>